<reference evidence="1 2" key="1">
    <citation type="submission" date="2019-09" db="EMBL/GenBank/DDBJ databases">
        <title>Chitinophaga ginsengihumi sp. nov., isolated from soil of ginseng rhizosphere.</title>
        <authorList>
            <person name="Lee J."/>
        </authorList>
    </citation>
    <scope>NUCLEOTIDE SEQUENCE [LARGE SCALE GENOMIC DNA]</scope>
    <source>
        <strain evidence="1 2">BN140078</strain>
    </source>
</reference>
<accession>A0A5B2VVB8</accession>
<dbReference type="PANTHER" id="PTHR36057:SF1">
    <property type="entry name" value="LIPOPROTEIN LIPID ATTACHMENT SITE-LIKE PROTEIN, PUTATIVE (DUF1223)-RELATED"/>
    <property type="match status" value="1"/>
</dbReference>
<dbReference type="AlphaFoldDB" id="A0A5B2VVB8"/>
<dbReference type="EMBL" id="VUOC01000002">
    <property type="protein sequence ID" value="KAA2242610.1"/>
    <property type="molecule type" value="Genomic_DNA"/>
</dbReference>
<dbReference type="SUPFAM" id="SSF52833">
    <property type="entry name" value="Thioredoxin-like"/>
    <property type="match status" value="1"/>
</dbReference>
<sequence length="260" mass="28912">MRSFSVFIITIALLGVSAVTTAFLNMHYEKKAIKQIQTMKDNKGFAVVELFTSEGCSSCPPADELLESIQRDNKNKELYLLAFHVDYWDHQGWKDRFSDHAYTERQLQYVNWLRLSTAYTPQIVVNGSAEYIGSSQGEVLKAISAGLSQQSNNTLTLNGRISGNELAVTYDGAGADKKTELVLALVQRSAHSNVKGGENTGRQLTHVQVVRQLREVDINSKKAITLDLPNDFDKNSFELVGFVQDKRDGHITAAARAVLE</sequence>
<gene>
    <name evidence="1" type="ORF">F0L74_08735</name>
</gene>
<dbReference type="Proteomes" id="UP000324611">
    <property type="component" value="Unassembled WGS sequence"/>
</dbReference>
<dbReference type="PANTHER" id="PTHR36057">
    <property type="match status" value="1"/>
</dbReference>
<proteinExistence type="predicted"/>
<protein>
    <submittedName>
        <fullName evidence="1">DUF1223 domain-containing protein</fullName>
    </submittedName>
</protein>
<dbReference type="RefSeq" id="WP_149837482.1">
    <property type="nucleotide sequence ID" value="NZ_VUOC01000002.1"/>
</dbReference>
<evidence type="ECO:0000313" key="1">
    <source>
        <dbReference type="EMBL" id="KAA2242610.1"/>
    </source>
</evidence>
<evidence type="ECO:0000313" key="2">
    <source>
        <dbReference type="Proteomes" id="UP000324611"/>
    </source>
</evidence>
<reference evidence="1 2" key="2">
    <citation type="submission" date="2019-09" db="EMBL/GenBank/DDBJ databases">
        <authorList>
            <person name="Jin C."/>
        </authorList>
    </citation>
    <scope>NUCLEOTIDE SEQUENCE [LARGE SCALE GENOMIC DNA]</scope>
    <source>
        <strain evidence="1 2">BN140078</strain>
    </source>
</reference>
<dbReference type="InterPro" id="IPR010634">
    <property type="entry name" value="DUF1223"/>
</dbReference>
<dbReference type="Pfam" id="PF06764">
    <property type="entry name" value="DUF1223"/>
    <property type="match status" value="1"/>
</dbReference>
<dbReference type="InterPro" id="IPR036249">
    <property type="entry name" value="Thioredoxin-like_sf"/>
</dbReference>
<organism evidence="1 2">
    <name type="scientific">Chitinophaga agrisoli</name>
    <dbReference type="NCBI Taxonomy" id="2607653"/>
    <lineage>
        <taxon>Bacteria</taxon>
        <taxon>Pseudomonadati</taxon>
        <taxon>Bacteroidota</taxon>
        <taxon>Chitinophagia</taxon>
        <taxon>Chitinophagales</taxon>
        <taxon>Chitinophagaceae</taxon>
        <taxon>Chitinophaga</taxon>
    </lineage>
</organism>
<keyword evidence="2" id="KW-1185">Reference proteome</keyword>
<name>A0A5B2VVB8_9BACT</name>
<comment type="caution">
    <text evidence="1">The sequence shown here is derived from an EMBL/GenBank/DDBJ whole genome shotgun (WGS) entry which is preliminary data.</text>
</comment>